<dbReference type="GO" id="GO:0003714">
    <property type="term" value="F:transcription corepressor activity"/>
    <property type="evidence" value="ECO:0007669"/>
    <property type="project" value="InterPro"/>
</dbReference>
<dbReference type="PANTHER" id="PTHR43761:SF1">
    <property type="entry name" value="D-ISOMER SPECIFIC 2-HYDROXYACID DEHYDROGENASE CATALYTIC DOMAIN-CONTAINING PROTEIN-RELATED"/>
    <property type="match status" value="1"/>
</dbReference>
<dbReference type="PANTHER" id="PTHR43761">
    <property type="entry name" value="D-ISOMER SPECIFIC 2-HYDROXYACID DEHYDROGENASE FAMILY PROTEIN (AFU_ORTHOLOGUE AFUA_1G13630)"/>
    <property type="match status" value="1"/>
</dbReference>
<dbReference type="GO" id="GO:0051287">
    <property type="term" value="F:NAD binding"/>
    <property type="evidence" value="ECO:0007669"/>
    <property type="project" value="InterPro"/>
</dbReference>
<evidence type="ECO:0000259" key="5">
    <source>
        <dbReference type="Pfam" id="PF00389"/>
    </source>
</evidence>
<dbReference type="Pfam" id="PF02826">
    <property type="entry name" value="2-Hacid_dh_C"/>
    <property type="match status" value="1"/>
</dbReference>
<dbReference type="SUPFAM" id="SSF52283">
    <property type="entry name" value="Formate/glycerate dehydrogenase catalytic domain-like"/>
    <property type="match status" value="1"/>
</dbReference>
<evidence type="ECO:0000256" key="3">
    <source>
        <dbReference type="ARBA" id="ARBA00023027"/>
    </source>
</evidence>
<dbReference type="PROSITE" id="PS00671">
    <property type="entry name" value="D_2_HYDROXYACID_DH_3"/>
    <property type="match status" value="1"/>
</dbReference>
<reference evidence="8" key="1">
    <citation type="submission" date="2019-01" db="EMBL/GenBank/DDBJ databases">
        <title>Draft genomes of a novel of Sporanaerobacter strains.</title>
        <authorList>
            <person name="Ma S."/>
        </authorList>
    </citation>
    <scope>NUCLEOTIDE SEQUENCE [LARGE SCALE GENOMIC DNA]</scope>
    <source>
        <strain evidence="8">NJN-17</strain>
    </source>
</reference>
<dbReference type="FunFam" id="3.40.50.720:FF:000203">
    <property type="entry name" value="D-3-phosphoglycerate dehydrogenase (SerA)"/>
    <property type="match status" value="1"/>
</dbReference>
<feature type="domain" description="D-isomer specific 2-hydroxyacid dehydrogenase catalytic" evidence="5">
    <location>
        <begin position="5"/>
        <end position="319"/>
    </location>
</feature>
<name>A0A410QAI1_9FIRM</name>
<evidence type="ECO:0000259" key="6">
    <source>
        <dbReference type="Pfam" id="PF02826"/>
    </source>
</evidence>
<comment type="similarity">
    <text evidence="1 4">Belongs to the D-isomer specific 2-hydroxyacid dehydrogenase family.</text>
</comment>
<dbReference type="InterPro" id="IPR050418">
    <property type="entry name" value="D-iso_2-hydroxyacid_DH_PdxB"/>
</dbReference>
<dbReference type="CDD" id="cd05299">
    <property type="entry name" value="CtBP_dh"/>
    <property type="match status" value="1"/>
</dbReference>
<evidence type="ECO:0000256" key="4">
    <source>
        <dbReference type="RuleBase" id="RU003719"/>
    </source>
</evidence>
<dbReference type="Proteomes" id="UP000287969">
    <property type="component" value="Chromosome"/>
</dbReference>
<dbReference type="PROSITE" id="PS00670">
    <property type="entry name" value="D_2_HYDROXYACID_DH_2"/>
    <property type="match status" value="1"/>
</dbReference>
<dbReference type="InterPro" id="IPR006139">
    <property type="entry name" value="D-isomer_2_OHA_DH_cat_dom"/>
</dbReference>
<dbReference type="OrthoDB" id="9805416at2"/>
<evidence type="ECO:0000256" key="1">
    <source>
        <dbReference type="ARBA" id="ARBA00005854"/>
    </source>
</evidence>
<keyword evidence="8" id="KW-1185">Reference proteome</keyword>
<accession>A0A410QAI1</accession>
<dbReference type="KEGG" id="spoa:EQM13_05135"/>
<dbReference type="Gene3D" id="3.40.50.720">
    <property type="entry name" value="NAD(P)-binding Rossmann-like Domain"/>
    <property type="match status" value="2"/>
</dbReference>
<dbReference type="RefSeq" id="WP_071140042.1">
    <property type="nucleotide sequence ID" value="NZ_CP035282.1"/>
</dbReference>
<feature type="domain" description="D-isomer specific 2-hydroxyacid dehydrogenase NAD-binding" evidence="6">
    <location>
        <begin position="108"/>
        <end position="287"/>
    </location>
</feature>
<dbReference type="InterPro" id="IPR029753">
    <property type="entry name" value="D-isomer_DH_CS"/>
</dbReference>
<proteinExistence type="inferred from homology"/>
<sequence>MKSLIAIFSYMKQDEIDIEKEILKGTDTVVEFFNSEEEIEKRFKEISVLILANPEIKRDTINRLSNCKAIIRRGVGADNIDIKSATENKIIVCNVPDYCSSEVSDLALGLILSLVKRIPNYISDVKNGIWHIDSPKVLPLSRGLQNMTLGLAGFGGISRALAKKTKSLFRNIISSDPYVSSDIAKEYGVELVSMDKLFKLSDVISLHMPNTKETYHFVNDELLSSMKESAYLVNTARGQLIDEIALYKALKNRKIAGAALDVTEIEPPEVDNQLLELDNLFITPHIGFYSLDSFKELRIKAAEEARRIIMSEKPLHQINHF</sequence>
<dbReference type="EMBL" id="CP035282">
    <property type="protein sequence ID" value="QAT61011.1"/>
    <property type="molecule type" value="Genomic_DNA"/>
</dbReference>
<protein>
    <submittedName>
        <fullName evidence="7">C-terminal binding protein</fullName>
    </submittedName>
</protein>
<dbReference type="SUPFAM" id="SSF51735">
    <property type="entry name" value="NAD(P)-binding Rossmann-fold domains"/>
    <property type="match status" value="1"/>
</dbReference>
<dbReference type="InterPro" id="IPR006140">
    <property type="entry name" value="D-isomer_DH_NAD-bd"/>
</dbReference>
<dbReference type="GO" id="GO:0016616">
    <property type="term" value="F:oxidoreductase activity, acting on the CH-OH group of donors, NAD or NADP as acceptor"/>
    <property type="evidence" value="ECO:0007669"/>
    <property type="project" value="InterPro"/>
</dbReference>
<organism evidence="7 8">
    <name type="scientific">Acidilutibacter cellobiosedens</name>
    <dbReference type="NCBI Taxonomy" id="2507161"/>
    <lineage>
        <taxon>Bacteria</taxon>
        <taxon>Bacillati</taxon>
        <taxon>Bacillota</taxon>
        <taxon>Tissierellia</taxon>
        <taxon>Tissierellales</taxon>
        <taxon>Acidilutibacteraceae</taxon>
        <taxon>Acidilutibacter</taxon>
    </lineage>
</organism>
<gene>
    <name evidence="7" type="ORF">EQM13_05135</name>
</gene>
<keyword evidence="2 4" id="KW-0560">Oxidoreductase</keyword>
<dbReference type="InterPro" id="IPR043322">
    <property type="entry name" value="CtBP"/>
</dbReference>
<evidence type="ECO:0000256" key="2">
    <source>
        <dbReference type="ARBA" id="ARBA00023002"/>
    </source>
</evidence>
<evidence type="ECO:0000313" key="8">
    <source>
        <dbReference type="Proteomes" id="UP000287969"/>
    </source>
</evidence>
<dbReference type="Pfam" id="PF00389">
    <property type="entry name" value="2-Hacid_dh"/>
    <property type="match status" value="1"/>
</dbReference>
<keyword evidence="3" id="KW-0520">NAD</keyword>
<dbReference type="InterPro" id="IPR036291">
    <property type="entry name" value="NAD(P)-bd_dom_sf"/>
</dbReference>
<evidence type="ECO:0000313" key="7">
    <source>
        <dbReference type="EMBL" id="QAT61011.1"/>
    </source>
</evidence>
<dbReference type="AlphaFoldDB" id="A0A410QAI1"/>